<dbReference type="AlphaFoldDB" id="A0A1V8TRB0"/>
<gene>
    <name evidence="2" type="ORF">B0A48_00774</name>
</gene>
<reference evidence="3" key="1">
    <citation type="submission" date="2017-03" db="EMBL/GenBank/DDBJ databases">
        <title>Genomes of endolithic fungi from Antarctica.</title>
        <authorList>
            <person name="Coleine C."/>
            <person name="Masonjones S."/>
            <person name="Stajich J.E."/>
        </authorList>
    </citation>
    <scope>NUCLEOTIDE SEQUENCE [LARGE SCALE GENOMIC DNA]</scope>
    <source>
        <strain evidence="3">CCFEE 5527</strain>
    </source>
</reference>
<feature type="region of interest" description="Disordered" evidence="1">
    <location>
        <begin position="277"/>
        <end position="305"/>
    </location>
</feature>
<dbReference type="EMBL" id="NAJO01000002">
    <property type="protein sequence ID" value="OQO13899.1"/>
    <property type="molecule type" value="Genomic_DNA"/>
</dbReference>
<evidence type="ECO:0000313" key="3">
    <source>
        <dbReference type="Proteomes" id="UP000192596"/>
    </source>
</evidence>
<protein>
    <recommendedName>
        <fullName evidence="4">BTB domain-containing protein</fullName>
    </recommendedName>
</protein>
<dbReference type="InParanoid" id="A0A1V8TRB0"/>
<dbReference type="Proteomes" id="UP000192596">
    <property type="component" value="Unassembled WGS sequence"/>
</dbReference>
<evidence type="ECO:0008006" key="4">
    <source>
        <dbReference type="Google" id="ProtNLM"/>
    </source>
</evidence>
<organism evidence="2 3">
    <name type="scientific">Cryoendolithus antarcticus</name>
    <dbReference type="NCBI Taxonomy" id="1507870"/>
    <lineage>
        <taxon>Eukaryota</taxon>
        <taxon>Fungi</taxon>
        <taxon>Dikarya</taxon>
        <taxon>Ascomycota</taxon>
        <taxon>Pezizomycotina</taxon>
        <taxon>Dothideomycetes</taxon>
        <taxon>Dothideomycetidae</taxon>
        <taxon>Cladosporiales</taxon>
        <taxon>Cladosporiaceae</taxon>
        <taxon>Cryoendolithus</taxon>
    </lineage>
</organism>
<evidence type="ECO:0000256" key="1">
    <source>
        <dbReference type="SAM" id="MobiDB-lite"/>
    </source>
</evidence>
<keyword evidence="3" id="KW-1185">Reference proteome</keyword>
<sequence>MKRNGIPPIMKESSRSWAIYRGPHGLHTNKSGIAAAYDLNDELAGEPDKWEKQRQHRRATLERVRAEADTNGWPKCGAKRPFNELVKVEQPEWDRTMSSCKISFSSIVSLVDIDGTEQRIDVGSISIPCPVLKAALRDDLPTPDPRTTSHMRIPRGTWHMYQEWLYQGTLEPLLGTACYFDDMWCRCLPIVDLYLAGEYMQDNKFCNAVMDFYIARHVKVGKGKPCTRVIRDIWQGTAPDCMLRKVIVALGAGYYDSVEHPDKQWVKGLPAGPHGLHTRTTGKVQVREHDSEKGPNRSDGRKEHARKTLEWLRVKAEISRYPSNGVPDCTTTPRRAVSFSNIATVADIDKTAVQFAMDAIDVRFQPLEDSLCEAVDAVSDPKVMSLMCISRGTWHMYQQWLYQGKLEPLLTIHCHYDDKWCRCQPIIDLYLVGSYMEADALCGRMVDLYTARHHPDLTYAPARGPCPAAVRRIWERTSQNCVLRRLALGFGIDYFESSDARTR</sequence>
<accession>A0A1V8TRB0</accession>
<comment type="caution">
    <text evidence="2">The sequence shown here is derived from an EMBL/GenBank/DDBJ whole genome shotgun (WGS) entry which is preliminary data.</text>
</comment>
<proteinExistence type="predicted"/>
<feature type="compositionally biased region" description="Basic and acidic residues" evidence="1">
    <location>
        <begin position="285"/>
        <end position="305"/>
    </location>
</feature>
<name>A0A1V8TRB0_9PEZI</name>
<evidence type="ECO:0000313" key="2">
    <source>
        <dbReference type="EMBL" id="OQO13899.1"/>
    </source>
</evidence>